<reference evidence="1 2" key="1">
    <citation type="submission" date="2024-01" db="EMBL/GenBank/DDBJ databases">
        <title>Complete Genome Sequence of Alkalicoccus halolimnae BZ-SZ-XJ29T, a Moderately Halophilic Bacterium Isolated from a Salt Lake.</title>
        <authorList>
            <person name="Zhao B."/>
        </authorList>
    </citation>
    <scope>NUCLEOTIDE SEQUENCE [LARGE SCALE GENOMIC DNA]</scope>
    <source>
        <strain evidence="1 2">BZ-SZ-XJ29</strain>
    </source>
</reference>
<dbReference type="AlphaFoldDB" id="A0A5C7F3I8"/>
<dbReference type="OrthoDB" id="2966544at2"/>
<protein>
    <submittedName>
        <fullName evidence="1">Uncharacterized protein</fullName>
    </submittedName>
</protein>
<organism evidence="1 2">
    <name type="scientific">Alkalicoccus halolimnae</name>
    <dbReference type="NCBI Taxonomy" id="1667239"/>
    <lineage>
        <taxon>Bacteria</taxon>
        <taxon>Bacillati</taxon>
        <taxon>Bacillota</taxon>
        <taxon>Bacilli</taxon>
        <taxon>Bacillales</taxon>
        <taxon>Bacillaceae</taxon>
        <taxon>Alkalicoccus</taxon>
    </lineage>
</organism>
<evidence type="ECO:0000313" key="2">
    <source>
        <dbReference type="Proteomes" id="UP000321816"/>
    </source>
</evidence>
<dbReference type="RefSeq" id="WP_147804142.1">
    <property type="nucleotide sequence ID" value="NZ_CP144914.1"/>
</dbReference>
<sequence>MVPRLFLTFVIAAFLSGCTPEEKEIHGRYMFTSAIDNTFQLFVEDSYTGESYRYLNGLHINLPEDYYAESYIIQVNENTLFEDKETGEIITLEESSFPFHWPNQQISIETEEPFTKKTTSMDTPVTVNNRLLPIYSAEKIITYPYSYEDFVEVHTPVEDNHYMLFLFDENFDRQYLYILQTFAEKIEDRYDTYLDVHYHTPEYFQKYLNVESEPLYVLLHTNGEVLRTSDWEKIHRYISDDSGVVLPRAGDPAWLEMLQEY</sequence>
<dbReference type="PROSITE" id="PS51257">
    <property type="entry name" value="PROKAR_LIPOPROTEIN"/>
    <property type="match status" value="1"/>
</dbReference>
<keyword evidence="2" id="KW-1185">Reference proteome</keyword>
<accession>A0A5C7F3I8</accession>
<evidence type="ECO:0000313" key="1">
    <source>
        <dbReference type="EMBL" id="WWD81097.1"/>
    </source>
</evidence>
<gene>
    <name evidence="1" type="ORF">FTX54_005910</name>
</gene>
<proteinExistence type="predicted"/>
<name>A0A5C7F3I8_9BACI</name>
<dbReference type="KEGG" id="ahal:FTX54_005910"/>
<dbReference type="EMBL" id="CP144914">
    <property type="protein sequence ID" value="WWD81097.1"/>
    <property type="molecule type" value="Genomic_DNA"/>
</dbReference>
<dbReference type="Proteomes" id="UP000321816">
    <property type="component" value="Chromosome"/>
</dbReference>